<name>A0ABT6SNP7_9ACTN</name>
<gene>
    <name evidence="2" type="ORF">QIS96_37300</name>
</gene>
<feature type="non-terminal residue" evidence="2">
    <location>
        <position position="1"/>
    </location>
</feature>
<keyword evidence="3" id="KW-1185">Reference proteome</keyword>
<dbReference type="Proteomes" id="UP001223978">
    <property type="component" value="Unassembled WGS sequence"/>
</dbReference>
<feature type="compositionally biased region" description="Basic and acidic residues" evidence="1">
    <location>
        <begin position="1"/>
        <end position="11"/>
    </location>
</feature>
<dbReference type="InterPro" id="IPR005801">
    <property type="entry name" value="ADC_synthase"/>
</dbReference>
<dbReference type="Gene3D" id="3.60.120.10">
    <property type="entry name" value="Anthranilate synthase"/>
    <property type="match status" value="1"/>
</dbReference>
<dbReference type="EMBL" id="JASCIQ010000080">
    <property type="protein sequence ID" value="MDI3409464.1"/>
    <property type="molecule type" value="Genomic_DNA"/>
</dbReference>
<accession>A0ABT6SNP7</accession>
<comment type="caution">
    <text evidence="2">The sequence shown here is derived from an EMBL/GenBank/DDBJ whole genome shotgun (WGS) entry which is preliminary data.</text>
</comment>
<evidence type="ECO:0000313" key="2">
    <source>
        <dbReference type="EMBL" id="MDI3409464.1"/>
    </source>
</evidence>
<sequence>FWIDRSDRSDPGRPLLRFGTGAGITWGSDPEREWDETELKASRLLALASAVPGASKNPSPAAPAAS</sequence>
<organism evidence="2 3">
    <name type="scientific">Streptomyces cavernicola</name>
    <dbReference type="NCBI Taxonomy" id="3043613"/>
    <lineage>
        <taxon>Bacteria</taxon>
        <taxon>Bacillati</taxon>
        <taxon>Actinomycetota</taxon>
        <taxon>Actinomycetes</taxon>
        <taxon>Kitasatosporales</taxon>
        <taxon>Streptomycetaceae</taxon>
        <taxon>Streptomyces</taxon>
    </lineage>
</organism>
<proteinExistence type="predicted"/>
<evidence type="ECO:0000313" key="3">
    <source>
        <dbReference type="Proteomes" id="UP001223978"/>
    </source>
</evidence>
<feature type="region of interest" description="Disordered" evidence="1">
    <location>
        <begin position="1"/>
        <end position="37"/>
    </location>
</feature>
<protein>
    <submittedName>
        <fullName evidence="2">Chorismate-binding protein</fullName>
    </submittedName>
</protein>
<dbReference type="SUPFAM" id="SSF56322">
    <property type="entry name" value="ADC synthase"/>
    <property type="match status" value="1"/>
</dbReference>
<reference evidence="2 3" key="1">
    <citation type="submission" date="2023-05" db="EMBL/GenBank/DDBJ databases">
        <title>Draft genome sequence of Streptomyces sp. B-S-A6 isolated from a cave soil in Thailand.</title>
        <authorList>
            <person name="Chamroensaksri N."/>
            <person name="Muangham S."/>
        </authorList>
    </citation>
    <scope>NUCLEOTIDE SEQUENCE [LARGE SCALE GENOMIC DNA]</scope>
    <source>
        <strain evidence="2 3">B-S-A6</strain>
    </source>
</reference>
<evidence type="ECO:0000256" key="1">
    <source>
        <dbReference type="SAM" id="MobiDB-lite"/>
    </source>
</evidence>